<gene>
    <name evidence="2" type="ORF">COU31_04925</name>
</gene>
<name>A0A2M6W2S2_9BACT</name>
<sequence length="425" mass="49531">MYKKIDNDFIYYLKNSFLERKTLCLKLNNIGQSIKSKNENEDFWSNIHFLNEFIEYSSIDKKDYLYFRDQALINLLDYECLEKLIEDLDKNQDNFEIINSQLKIIGETLGFLSGFTHIYEFSELKEIIFNDEECDLGRFGRSILEYSAGSERLELSHLLLKNLAGKNNFLAGKINWDKIFSLVLSLYGAFIGFDLLNKDDRDFLVSNYFLLAVLFGIPVKFVLSEYLYATADIQSYVMESKGLLEILNASQENILLFSGHNVQLGSFLKQYLNFSGENWDDLKNIDKFIEKNADLIGNSNNIANNLKSALEIYIHIKKGDIIEKNQSGELIKKEQIQKETTLLMAWFGLGTDGNELMIKYFNNSDSLVEPEIFINKLKMVLDLSNQTHIENLLNFTQLAHKQFWLEEENELVEYNLAENKFKWIL</sequence>
<protein>
    <submittedName>
        <fullName evidence="2">Uncharacterized protein</fullName>
    </submittedName>
</protein>
<dbReference type="Proteomes" id="UP000231183">
    <property type="component" value="Unassembled WGS sequence"/>
</dbReference>
<dbReference type="AlphaFoldDB" id="A0A2M6W2S2"/>
<proteinExistence type="predicted"/>
<keyword evidence="1" id="KW-0472">Membrane</keyword>
<evidence type="ECO:0000256" key="1">
    <source>
        <dbReference type="SAM" id="Phobius"/>
    </source>
</evidence>
<evidence type="ECO:0000313" key="3">
    <source>
        <dbReference type="Proteomes" id="UP000231183"/>
    </source>
</evidence>
<keyword evidence="1" id="KW-1133">Transmembrane helix</keyword>
<feature type="transmembrane region" description="Helical" evidence="1">
    <location>
        <begin position="179"/>
        <end position="196"/>
    </location>
</feature>
<dbReference type="EMBL" id="PFBX01000054">
    <property type="protein sequence ID" value="PIT87087.1"/>
    <property type="molecule type" value="Genomic_DNA"/>
</dbReference>
<accession>A0A2M6W2S2</accession>
<organism evidence="2 3">
    <name type="scientific">Candidatus Magasanikbacteria bacterium CG10_big_fil_rev_8_21_14_0_10_40_10</name>
    <dbReference type="NCBI Taxonomy" id="1974648"/>
    <lineage>
        <taxon>Bacteria</taxon>
        <taxon>Candidatus Magasanikiibacteriota</taxon>
    </lineage>
</organism>
<keyword evidence="1" id="KW-0812">Transmembrane</keyword>
<reference evidence="3" key="1">
    <citation type="submission" date="2017-09" db="EMBL/GenBank/DDBJ databases">
        <title>Depth-based differentiation of microbial function through sediment-hosted aquifers and enrichment of novel symbionts in the deep terrestrial subsurface.</title>
        <authorList>
            <person name="Probst A.J."/>
            <person name="Ladd B."/>
            <person name="Jarett J.K."/>
            <person name="Geller-Mcgrath D.E."/>
            <person name="Sieber C.M.K."/>
            <person name="Emerson J.B."/>
            <person name="Anantharaman K."/>
            <person name="Thomas B.C."/>
            <person name="Malmstrom R."/>
            <person name="Stieglmeier M."/>
            <person name="Klingl A."/>
            <person name="Woyke T."/>
            <person name="Ryan C.M."/>
            <person name="Banfield J.F."/>
        </authorList>
    </citation>
    <scope>NUCLEOTIDE SEQUENCE [LARGE SCALE GENOMIC DNA]</scope>
</reference>
<evidence type="ECO:0000313" key="2">
    <source>
        <dbReference type="EMBL" id="PIT87087.1"/>
    </source>
</evidence>
<comment type="caution">
    <text evidence="2">The sequence shown here is derived from an EMBL/GenBank/DDBJ whole genome shotgun (WGS) entry which is preliminary data.</text>
</comment>
<feature type="transmembrane region" description="Helical" evidence="1">
    <location>
        <begin position="208"/>
        <end position="228"/>
    </location>
</feature>